<organism evidence="2 3">
    <name type="scientific">Chrysophaeum taylorii</name>
    <dbReference type="NCBI Taxonomy" id="2483200"/>
    <lineage>
        <taxon>Eukaryota</taxon>
        <taxon>Sar</taxon>
        <taxon>Stramenopiles</taxon>
        <taxon>Ochrophyta</taxon>
        <taxon>Pelagophyceae</taxon>
        <taxon>Pelagomonadales</taxon>
        <taxon>Pelagomonadaceae</taxon>
        <taxon>Chrysophaeum</taxon>
    </lineage>
</organism>
<evidence type="ECO:0000313" key="2">
    <source>
        <dbReference type="EMBL" id="KAJ8611784.1"/>
    </source>
</evidence>
<dbReference type="PANTHER" id="PTHR36978:SF4">
    <property type="entry name" value="P-LOOP CONTAINING NUCLEOSIDE TRIPHOSPHATE HYDROLASE PROTEIN"/>
    <property type="match status" value="1"/>
</dbReference>
<accession>A0AAD7ULJ3</accession>
<gene>
    <name evidence="2" type="ORF">CTAYLR_007729</name>
</gene>
<sequence length="292" mass="32591">MLELVSKVEMVSTGLFGRKDEGAVAATSEPLYVIGAGFARTGTSSLKLALETLGLRVYHMTENVKNHNLPLWHAWSAAKSPEERARAIDGIVDELASRGFNATTDFPASLAYEELLGHYPSAKVLLSVRSKGEVWAASVLSTIARFGPLSKYPPWRFFESLRMNVETHEYIWQTIGAPTVDGLPLRDDLAAAHDSWIDKVRATVPSDKLLVHEAKDGWKPLCEFLSPEFEQQCADILKSGVPYPHANDTSKMQTFIALSQIISFLFCSAPLLVIFLCARRFFVKFYRKPKRI</sequence>
<dbReference type="EMBL" id="JAQMWT010000063">
    <property type="protein sequence ID" value="KAJ8611784.1"/>
    <property type="molecule type" value="Genomic_DNA"/>
</dbReference>
<keyword evidence="3" id="KW-1185">Reference proteome</keyword>
<name>A0AAD7ULJ3_9STRA</name>
<dbReference type="SUPFAM" id="SSF52540">
    <property type="entry name" value="P-loop containing nucleoside triphosphate hydrolases"/>
    <property type="match status" value="1"/>
</dbReference>
<evidence type="ECO:0000313" key="3">
    <source>
        <dbReference type="Proteomes" id="UP001230188"/>
    </source>
</evidence>
<dbReference type="Pfam" id="PF17784">
    <property type="entry name" value="Sulfotransfer_4"/>
    <property type="match status" value="1"/>
</dbReference>
<dbReference type="Gene3D" id="3.40.50.300">
    <property type="entry name" value="P-loop containing nucleotide triphosphate hydrolases"/>
    <property type="match status" value="1"/>
</dbReference>
<proteinExistence type="predicted"/>
<dbReference type="AlphaFoldDB" id="A0AAD7ULJ3"/>
<dbReference type="InterPro" id="IPR027417">
    <property type="entry name" value="P-loop_NTPase"/>
</dbReference>
<dbReference type="Proteomes" id="UP001230188">
    <property type="component" value="Unassembled WGS sequence"/>
</dbReference>
<dbReference type="InterPro" id="IPR040632">
    <property type="entry name" value="Sulfotransfer_4"/>
</dbReference>
<dbReference type="PANTHER" id="PTHR36978">
    <property type="entry name" value="P-LOOP CONTAINING NUCLEOTIDE TRIPHOSPHATE HYDROLASE"/>
    <property type="match status" value="1"/>
</dbReference>
<feature type="transmembrane region" description="Helical" evidence="1">
    <location>
        <begin position="261"/>
        <end position="282"/>
    </location>
</feature>
<reference evidence="2" key="1">
    <citation type="submission" date="2023-01" db="EMBL/GenBank/DDBJ databases">
        <title>Metagenome sequencing of chrysophaentin producing Chrysophaeum taylorii.</title>
        <authorList>
            <person name="Davison J."/>
            <person name="Bewley C."/>
        </authorList>
    </citation>
    <scope>NUCLEOTIDE SEQUENCE</scope>
    <source>
        <strain evidence="2">NIES-1699</strain>
    </source>
</reference>
<keyword evidence="1" id="KW-1133">Transmembrane helix</keyword>
<comment type="caution">
    <text evidence="2">The sequence shown here is derived from an EMBL/GenBank/DDBJ whole genome shotgun (WGS) entry which is preliminary data.</text>
</comment>
<keyword evidence="1" id="KW-0812">Transmembrane</keyword>
<keyword evidence="1" id="KW-0472">Membrane</keyword>
<protein>
    <submittedName>
        <fullName evidence="2">Uncharacterized protein</fullName>
    </submittedName>
</protein>
<evidence type="ECO:0000256" key="1">
    <source>
        <dbReference type="SAM" id="Phobius"/>
    </source>
</evidence>